<dbReference type="OrthoDB" id="2440649at2759"/>
<name>A0A397U6C1_9GLOM</name>
<keyword evidence="2" id="KW-1185">Reference proteome</keyword>
<sequence>MVFFVKNRQKKVAYFQKHMIIVNDDNSVSVSFGRVAELYILHYSLLKNTHLKSQSCLQTLQLIKQELITLCKVEEATDFIEWEVAGNKKTTNRIDDIIKTYSQRL</sequence>
<evidence type="ECO:0000313" key="1">
    <source>
        <dbReference type="EMBL" id="RIB02606.1"/>
    </source>
</evidence>
<evidence type="ECO:0000313" key="2">
    <source>
        <dbReference type="Proteomes" id="UP000266673"/>
    </source>
</evidence>
<dbReference type="Proteomes" id="UP000266673">
    <property type="component" value="Unassembled WGS sequence"/>
</dbReference>
<reference evidence="1 2" key="1">
    <citation type="submission" date="2018-06" db="EMBL/GenBank/DDBJ databases">
        <title>Comparative genomics reveals the genomic features of Rhizophagus irregularis, R. cerebriforme, R. diaphanum and Gigaspora rosea, and their symbiotic lifestyle signature.</title>
        <authorList>
            <person name="Morin E."/>
            <person name="San Clemente H."/>
            <person name="Chen E.C.H."/>
            <person name="De La Providencia I."/>
            <person name="Hainaut M."/>
            <person name="Kuo A."/>
            <person name="Kohler A."/>
            <person name="Murat C."/>
            <person name="Tang N."/>
            <person name="Roy S."/>
            <person name="Loubradou J."/>
            <person name="Henrissat B."/>
            <person name="Grigoriev I.V."/>
            <person name="Corradi N."/>
            <person name="Roux C."/>
            <person name="Martin F.M."/>
        </authorList>
    </citation>
    <scope>NUCLEOTIDE SEQUENCE [LARGE SCALE GENOMIC DNA]</scope>
    <source>
        <strain evidence="1 2">DAOM 194757</strain>
    </source>
</reference>
<accession>A0A397U6C1</accession>
<dbReference type="EMBL" id="QKWP01002644">
    <property type="protein sequence ID" value="RIB02606.1"/>
    <property type="molecule type" value="Genomic_DNA"/>
</dbReference>
<comment type="caution">
    <text evidence="1">The sequence shown here is derived from an EMBL/GenBank/DDBJ whole genome shotgun (WGS) entry which is preliminary data.</text>
</comment>
<dbReference type="AlphaFoldDB" id="A0A397U6C1"/>
<protein>
    <submittedName>
        <fullName evidence="1">Uncharacterized protein</fullName>
    </submittedName>
</protein>
<proteinExistence type="predicted"/>
<organism evidence="1 2">
    <name type="scientific">Gigaspora rosea</name>
    <dbReference type="NCBI Taxonomy" id="44941"/>
    <lineage>
        <taxon>Eukaryota</taxon>
        <taxon>Fungi</taxon>
        <taxon>Fungi incertae sedis</taxon>
        <taxon>Mucoromycota</taxon>
        <taxon>Glomeromycotina</taxon>
        <taxon>Glomeromycetes</taxon>
        <taxon>Diversisporales</taxon>
        <taxon>Gigasporaceae</taxon>
        <taxon>Gigaspora</taxon>
    </lineage>
</organism>
<gene>
    <name evidence="1" type="ORF">C2G38_2227381</name>
</gene>